<organism evidence="7">
    <name type="scientific">Brugia timori</name>
    <dbReference type="NCBI Taxonomy" id="42155"/>
    <lineage>
        <taxon>Eukaryota</taxon>
        <taxon>Metazoa</taxon>
        <taxon>Ecdysozoa</taxon>
        <taxon>Nematoda</taxon>
        <taxon>Chromadorea</taxon>
        <taxon>Rhabditida</taxon>
        <taxon>Spirurina</taxon>
        <taxon>Spiruromorpha</taxon>
        <taxon>Filarioidea</taxon>
        <taxon>Onchocercidae</taxon>
        <taxon>Brugia</taxon>
    </lineage>
</organism>
<dbReference type="SUPFAM" id="SSF52540">
    <property type="entry name" value="P-loop containing nucleoside triphosphate hydrolases"/>
    <property type="match status" value="1"/>
</dbReference>
<keyword evidence="1" id="KW-0547">Nucleotide-binding</keyword>
<keyword evidence="2" id="KW-0342">GTP-binding</keyword>
<reference evidence="5 6" key="2">
    <citation type="submission" date="2018-11" db="EMBL/GenBank/DDBJ databases">
        <authorList>
            <consortium name="Pathogen Informatics"/>
        </authorList>
    </citation>
    <scope>NUCLEOTIDE SEQUENCE [LARGE SCALE GENOMIC DNA]</scope>
</reference>
<reference evidence="7" key="1">
    <citation type="submission" date="2017-02" db="UniProtKB">
        <authorList>
            <consortium name="WormBaseParasite"/>
        </authorList>
    </citation>
    <scope>IDENTIFICATION</scope>
</reference>
<dbReference type="GO" id="GO:0005525">
    <property type="term" value="F:GTP binding"/>
    <property type="evidence" value="ECO:0007669"/>
    <property type="project" value="UniProtKB-KW"/>
</dbReference>
<dbReference type="InterPro" id="IPR030386">
    <property type="entry name" value="G_GB1_RHD3_dom"/>
</dbReference>
<dbReference type="AlphaFoldDB" id="A0A0R3R545"/>
<comment type="similarity">
    <text evidence="3">Belongs to the TRAFAC class dynamin-like GTPase superfamily. GB1/RHD3 GTPase family.</text>
</comment>
<evidence type="ECO:0000256" key="2">
    <source>
        <dbReference type="ARBA" id="ARBA00023134"/>
    </source>
</evidence>
<dbReference type="InterPro" id="IPR015894">
    <property type="entry name" value="Guanylate-bd_N"/>
</dbReference>
<evidence type="ECO:0000259" key="4">
    <source>
        <dbReference type="PROSITE" id="PS51715"/>
    </source>
</evidence>
<protein>
    <submittedName>
        <fullName evidence="7">GB1/RHD3-type G domain-containing protein</fullName>
    </submittedName>
</protein>
<evidence type="ECO:0000256" key="3">
    <source>
        <dbReference type="PROSITE-ProRule" id="PRU01052"/>
    </source>
</evidence>
<dbReference type="Pfam" id="PF02263">
    <property type="entry name" value="GBP"/>
    <property type="match status" value="1"/>
</dbReference>
<gene>
    <name evidence="5" type="ORF">BTMF_LOCUS13129</name>
</gene>
<accession>A0A0R3R545</accession>
<evidence type="ECO:0000256" key="1">
    <source>
        <dbReference type="ARBA" id="ARBA00022741"/>
    </source>
</evidence>
<dbReference type="EMBL" id="UZAG01019788">
    <property type="protein sequence ID" value="VDO44865.1"/>
    <property type="molecule type" value="Genomic_DNA"/>
</dbReference>
<evidence type="ECO:0000313" key="7">
    <source>
        <dbReference type="WBParaSite" id="BTMF_0001513501-mRNA-1"/>
    </source>
</evidence>
<dbReference type="STRING" id="42155.A0A0R3R545"/>
<feature type="domain" description="GB1/RHD3-type G" evidence="4">
    <location>
        <begin position="85"/>
        <end position="173"/>
    </location>
</feature>
<dbReference type="PANTHER" id="PTHR10751">
    <property type="entry name" value="GUANYLATE BINDING PROTEIN"/>
    <property type="match status" value="1"/>
</dbReference>
<name>A0A0R3R545_9BILA</name>
<proteinExistence type="inferred from homology"/>
<sequence>MSFDITAPFQAGFSTRDQIEHRHKVHPVQIIAPLSSQPNRYKFLENSLTSVLGHSSIANKKIFIHLFNEILIQNKLIFCNIKKEEKKVVIISVAGAFRKGKSFLLNIFLDYLYSLQKSQQNDTTLEWLLDDSHLGGFHWRPGMKRDTAGIWIWGEPIMIEAANGETYAVVLVG</sequence>
<dbReference type="Proteomes" id="UP000280834">
    <property type="component" value="Unassembled WGS sequence"/>
</dbReference>
<evidence type="ECO:0000313" key="6">
    <source>
        <dbReference type="Proteomes" id="UP000280834"/>
    </source>
</evidence>
<dbReference type="GO" id="GO:0003924">
    <property type="term" value="F:GTPase activity"/>
    <property type="evidence" value="ECO:0007669"/>
    <property type="project" value="InterPro"/>
</dbReference>
<dbReference type="InterPro" id="IPR027417">
    <property type="entry name" value="P-loop_NTPase"/>
</dbReference>
<evidence type="ECO:0000313" key="5">
    <source>
        <dbReference type="EMBL" id="VDO44865.1"/>
    </source>
</evidence>
<dbReference type="PROSITE" id="PS51715">
    <property type="entry name" value="G_GB1_RHD3"/>
    <property type="match status" value="1"/>
</dbReference>
<keyword evidence="6" id="KW-1185">Reference proteome</keyword>
<dbReference type="WBParaSite" id="BTMF_0001513501-mRNA-1">
    <property type="protein sequence ID" value="BTMF_0001513501-mRNA-1"/>
    <property type="gene ID" value="BTMF_0001513501"/>
</dbReference>
<dbReference type="Gene3D" id="3.40.50.300">
    <property type="entry name" value="P-loop containing nucleotide triphosphate hydrolases"/>
    <property type="match status" value="1"/>
</dbReference>